<dbReference type="AlphaFoldDB" id="A0AA39KEL0"/>
<accession>A0AA39KEL0</accession>
<name>A0AA39KEL0_ARMTA</name>
<gene>
    <name evidence="2" type="ORF">EV420DRAFT_1539752</name>
</gene>
<reference evidence="2" key="1">
    <citation type="submission" date="2023-06" db="EMBL/GenBank/DDBJ databases">
        <authorList>
            <consortium name="Lawrence Berkeley National Laboratory"/>
            <person name="Ahrendt S."/>
            <person name="Sahu N."/>
            <person name="Indic B."/>
            <person name="Wong-Bajracharya J."/>
            <person name="Merenyi Z."/>
            <person name="Ke H.-M."/>
            <person name="Monk M."/>
            <person name="Kocsube S."/>
            <person name="Drula E."/>
            <person name="Lipzen A."/>
            <person name="Balint B."/>
            <person name="Henrissat B."/>
            <person name="Andreopoulos B."/>
            <person name="Martin F.M."/>
            <person name="Harder C.B."/>
            <person name="Rigling D."/>
            <person name="Ford K.L."/>
            <person name="Foster G.D."/>
            <person name="Pangilinan J."/>
            <person name="Papanicolaou A."/>
            <person name="Barry K."/>
            <person name="LaButti K."/>
            <person name="Viragh M."/>
            <person name="Koriabine M."/>
            <person name="Yan M."/>
            <person name="Riley R."/>
            <person name="Champramary S."/>
            <person name="Plett K.L."/>
            <person name="Tsai I.J."/>
            <person name="Slot J."/>
            <person name="Sipos G."/>
            <person name="Plett J."/>
            <person name="Nagy L.G."/>
            <person name="Grigoriev I.V."/>
        </authorList>
    </citation>
    <scope>NUCLEOTIDE SEQUENCE</scope>
    <source>
        <strain evidence="2">CCBAS 213</strain>
    </source>
</reference>
<organism evidence="2 3">
    <name type="scientific">Armillaria tabescens</name>
    <name type="common">Ringless honey mushroom</name>
    <name type="synonym">Agaricus tabescens</name>
    <dbReference type="NCBI Taxonomy" id="1929756"/>
    <lineage>
        <taxon>Eukaryota</taxon>
        <taxon>Fungi</taxon>
        <taxon>Dikarya</taxon>
        <taxon>Basidiomycota</taxon>
        <taxon>Agaricomycotina</taxon>
        <taxon>Agaricomycetes</taxon>
        <taxon>Agaricomycetidae</taxon>
        <taxon>Agaricales</taxon>
        <taxon>Marasmiineae</taxon>
        <taxon>Physalacriaceae</taxon>
        <taxon>Desarmillaria</taxon>
    </lineage>
</organism>
<keyword evidence="3" id="KW-1185">Reference proteome</keyword>
<dbReference type="Proteomes" id="UP001175211">
    <property type="component" value="Unassembled WGS sequence"/>
</dbReference>
<proteinExistence type="predicted"/>
<evidence type="ECO:0000256" key="1">
    <source>
        <dbReference type="SAM" id="MobiDB-lite"/>
    </source>
</evidence>
<sequence length="357" mass="39689">MFPANIQEFLTSLPRPPRLGRNASKGTAMEAYTAHNILTVPEDQPILSRLDHTLIPRLTQFISSVVVDFDIGDVSCQSMLQGLQLMRACRIEGENNVSLYGEYSTRAIDPIVHAIAEAAHIDGEFTLHREPVTDLVWPQKCSCFTFTLVGQDDAVKEQDIRVCSDEDTAYSSLLSRAEELSQSIRLDVTRKQEGAAAMAINLASQMITSRVEYGFFFLRLARSTDMSRPGHILLLSPAFRLSGEPLVHPDSNKTLTPFQVNIQPQPFLAIVVAMIFSKLLPGRRVADPPPDLLRPQLSESIQDTDVGQKEPKGNEEDDHGEDQADQSDLPAVPLQIATNAMILQHPWLRSTDIHRIS</sequence>
<dbReference type="EMBL" id="JAUEPS010000015">
    <property type="protein sequence ID" value="KAK0459353.1"/>
    <property type="molecule type" value="Genomic_DNA"/>
</dbReference>
<evidence type="ECO:0000313" key="3">
    <source>
        <dbReference type="Proteomes" id="UP001175211"/>
    </source>
</evidence>
<comment type="caution">
    <text evidence="2">The sequence shown here is derived from an EMBL/GenBank/DDBJ whole genome shotgun (WGS) entry which is preliminary data.</text>
</comment>
<feature type="region of interest" description="Disordered" evidence="1">
    <location>
        <begin position="287"/>
        <end position="328"/>
    </location>
</feature>
<feature type="compositionally biased region" description="Acidic residues" evidence="1">
    <location>
        <begin position="315"/>
        <end position="325"/>
    </location>
</feature>
<feature type="non-terminal residue" evidence="2">
    <location>
        <position position="357"/>
    </location>
</feature>
<protein>
    <submittedName>
        <fullName evidence="2">Uncharacterized protein</fullName>
    </submittedName>
</protein>
<dbReference type="RefSeq" id="XP_060331579.1">
    <property type="nucleotide sequence ID" value="XM_060473055.1"/>
</dbReference>
<dbReference type="GeneID" id="85356603"/>
<evidence type="ECO:0000313" key="2">
    <source>
        <dbReference type="EMBL" id="KAK0459353.1"/>
    </source>
</evidence>